<evidence type="ECO:0000313" key="9">
    <source>
        <dbReference type="EMBL" id="KAG5528166.1"/>
    </source>
</evidence>
<feature type="domain" description="Cathepsin propeptide inhibitor" evidence="8">
    <location>
        <begin position="59"/>
        <end position="116"/>
    </location>
</feature>
<dbReference type="Pfam" id="PF00112">
    <property type="entry name" value="Peptidase_C1"/>
    <property type="match status" value="1"/>
</dbReference>
<dbReference type="EMBL" id="JACTNZ010000010">
    <property type="protein sequence ID" value="KAG5528166.1"/>
    <property type="molecule type" value="Genomic_DNA"/>
</dbReference>
<evidence type="ECO:0000259" key="7">
    <source>
        <dbReference type="SMART" id="SM00645"/>
    </source>
</evidence>
<dbReference type="InterPro" id="IPR039417">
    <property type="entry name" value="Peptidase_C1A_papain-like"/>
</dbReference>
<keyword evidence="5" id="KW-0788">Thiol protease</keyword>
<protein>
    <submittedName>
        <fullName evidence="9">Uncharacterized protein</fullName>
    </submittedName>
</protein>
<dbReference type="Pfam" id="PF08246">
    <property type="entry name" value="Inhibitor_I29"/>
    <property type="match status" value="1"/>
</dbReference>
<keyword evidence="4" id="KW-0378">Hydrolase</keyword>
<sequence>MLVEINSFITLYLQCASSTMASTNKYQVIYFAAVLFILGALTSQATSRSLQDASISDQHKQWMARHGRVYVDAEEEGKRLEIFKNNVEIIESFNKAGNKPYKLGVNQFADLTNEEFKLRKGHLAVKDTFSTGTSSFKYENVPVVPSSMDWRIEGAVTPVKDQFECGCCWAFSAVAAMEGIVKLRTNALISLSEQELVDCDTSGSDHGCKGGLMQNAFRFILNNQGLTTEANYPYQAIDGTCNVSALGDYAAMITGYENVPTNNESALLNAVANQPVSVSIGDGGHGFQFYKSGVFTEGCDTVLNHALTIVGYGTSDDGIKYWLGKNSWGTGWGEGGYIRMQRDIDAKEGMCGLAIMPTYPTIY</sequence>
<dbReference type="PANTHER" id="PTHR12411">
    <property type="entry name" value="CYSTEINE PROTEASE FAMILY C1-RELATED"/>
    <property type="match status" value="1"/>
</dbReference>
<comment type="similarity">
    <text evidence="1">Belongs to the peptidase C1 family.</text>
</comment>
<dbReference type="GO" id="GO:0008234">
    <property type="term" value="F:cysteine-type peptidase activity"/>
    <property type="evidence" value="ECO:0007669"/>
    <property type="project" value="UniProtKB-KW"/>
</dbReference>
<dbReference type="GO" id="GO:0006508">
    <property type="term" value="P:proteolysis"/>
    <property type="evidence" value="ECO:0007669"/>
    <property type="project" value="UniProtKB-KW"/>
</dbReference>
<dbReference type="InterPro" id="IPR025660">
    <property type="entry name" value="Pept_his_AS"/>
</dbReference>
<dbReference type="SMART" id="SM00848">
    <property type="entry name" value="Inhibitor_I29"/>
    <property type="match status" value="1"/>
</dbReference>
<keyword evidence="10" id="KW-1185">Reference proteome</keyword>
<dbReference type="InterPro" id="IPR013201">
    <property type="entry name" value="Prot_inhib_I29"/>
</dbReference>
<dbReference type="FunFam" id="3.90.70.10:FF:000023">
    <property type="entry name" value="Senescence-specific cysteine protease SAG39"/>
    <property type="match status" value="1"/>
</dbReference>
<dbReference type="Proteomes" id="UP000823749">
    <property type="component" value="Chromosome 10"/>
</dbReference>
<keyword evidence="6" id="KW-1015">Disulfide bond</keyword>
<dbReference type="Gene3D" id="3.90.70.10">
    <property type="entry name" value="Cysteine proteinases"/>
    <property type="match status" value="1"/>
</dbReference>
<dbReference type="PRINTS" id="PR00705">
    <property type="entry name" value="PAPAIN"/>
</dbReference>
<comment type="caution">
    <text evidence="9">The sequence shown here is derived from an EMBL/GenBank/DDBJ whole genome shotgun (WGS) entry which is preliminary data.</text>
</comment>
<accession>A0AAV6IHK9</accession>
<evidence type="ECO:0000256" key="5">
    <source>
        <dbReference type="ARBA" id="ARBA00022807"/>
    </source>
</evidence>
<evidence type="ECO:0000256" key="1">
    <source>
        <dbReference type="ARBA" id="ARBA00008455"/>
    </source>
</evidence>
<dbReference type="PROSITE" id="PS00639">
    <property type="entry name" value="THIOL_PROTEASE_HIS"/>
    <property type="match status" value="1"/>
</dbReference>
<dbReference type="InterPro" id="IPR025661">
    <property type="entry name" value="Pept_asp_AS"/>
</dbReference>
<dbReference type="InterPro" id="IPR000169">
    <property type="entry name" value="Pept_cys_AS"/>
</dbReference>
<name>A0AAV6IHK9_9ERIC</name>
<keyword evidence="2" id="KW-0645">Protease</keyword>
<evidence type="ECO:0000256" key="4">
    <source>
        <dbReference type="ARBA" id="ARBA00022801"/>
    </source>
</evidence>
<gene>
    <name evidence="9" type="ORF">RHGRI_028940</name>
</gene>
<dbReference type="SUPFAM" id="SSF54001">
    <property type="entry name" value="Cysteine proteinases"/>
    <property type="match status" value="1"/>
</dbReference>
<dbReference type="InterPro" id="IPR000668">
    <property type="entry name" value="Peptidase_C1A_C"/>
</dbReference>
<dbReference type="PROSITE" id="PS00139">
    <property type="entry name" value="THIOL_PROTEASE_CYS"/>
    <property type="match status" value="1"/>
</dbReference>
<dbReference type="CDD" id="cd02248">
    <property type="entry name" value="Peptidase_C1A"/>
    <property type="match status" value="1"/>
</dbReference>
<proteinExistence type="inferred from homology"/>
<dbReference type="InterPro" id="IPR013128">
    <property type="entry name" value="Peptidase_C1A"/>
</dbReference>
<evidence type="ECO:0000259" key="8">
    <source>
        <dbReference type="SMART" id="SM00848"/>
    </source>
</evidence>
<reference evidence="9" key="1">
    <citation type="submission" date="2020-08" db="EMBL/GenBank/DDBJ databases">
        <title>Plant Genome Project.</title>
        <authorList>
            <person name="Zhang R.-G."/>
        </authorList>
    </citation>
    <scope>NUCLEOTIDE SEQUENCE</scope>
    <source>
        <strain evidence="9">WSP0</strain>
        <tissue evidence="9">Leaf</tissue>
    </source>
</reference>
<evidence type="ECO:0000256" key="2">
    <source>
        <dbReference type="ARBA" id="ARBA00022670"/>
    </source>
</evidence>
<dbReference type="SMART" id="SM00645">
    <property type="entry name" value="Pept_C1"/>
    <property type="match status" value="1"/>
</dbReference>
<keyword evidence="3" id="KW-0732">Signal</keyword>
<evidence type="ECO:0000313" key="10">
    <source>
        <dbReference type="Proteomes" id="UP000823749"/>
    </source>
</evidence>
<evidence type="ECO:0000256" key="3">
    <source>
        <dbReference type="ARBA" id="ARBA00022729"/>
    </source>
</evidence>
<dbReference type="AlphaFoldDB" id="A0AAV6IHK9"/>
<dbReference type="InterPro" id="IPR038765">
    <property type="entry name" value="Papain-like_cys_pep_sf"/>
</dbReference>
<organism evidence="9 10">
    <name type="scientific">Rhododendron griersonianum</name>
    <dbReference type="NCBI Taxonomy" id="479676"/>
    <lineage>
        <taxon>Eukaryota</taxon>
        <taxon>Viridiplantae</taxon>
        <taxon>Streptophyta</taxon>
        <taxon>Embryophyta</taxon>
        <taxon>Tracheophyta</taxon>
        <taxon>Spermatophyta</taxon>
        <taxon>Magnoliopsida</taxon>
        <taxon>eudicotyledons</taxon>
        <taxon>Gunneridae</taxon>
        <taxon>Pentapetalae</taxon>
        <taxon>asterids</taxon>
        <taxon>Ericales</taxon>
        <taxon>Ericaceae</taxon>
        <taxon>Ericoideae</taxon>
        <taxon>Rhodoreae</taxon>
        <taxon>Rhododendron</taxon>
    </lineage>
</organism>
<feature type="domain" description="Peptidase C1A papain C-terminal" evidence="7">
    <location>
        <begin position="144"/>
        <end position="361"/>
    </location>
</feature>
<dbReference type="PROSITE" id="PS00640">
    <property type="entry name" value="THIOL_PROTEASE_ASN"/>
    <property type="match status" value="1"/>
</dbReference>
<evidence type="ECO:0000256" key="6">
    <source>
        <dbReference type="ARBA" id="ARBA00023157"/>
    </source>
</evidence>